<protein>
    <recommendedName>
        <fullName evidence="4">DUF3667 domain-containing protein</fullName>
    </recommendedName>
</protein>
<keyword evidence="3" id="KW-1185">Reference proteome</keyword>
<dbReference type="PATRIC" id="fig|1280954.3.peg.3032"/>
<evidence type="ECO:0008006" key="4">
    <source>
        <dbReference type="Google" id="ProtNLM"/>
    </source>
</evidence>
<dbReference type="AlphaFoldDB" id="A0A062V644"/>
<evidence type="ECO:0000256" key="1">
    <source>
        <dbReference type="SAM" id="Phobius"/>
    </source>
</evidence>
<name>A0A062V644_9PROT</name>
<dbReference type="Pfam" id="PF12412">
    <property type="entry name" value="DUF3667"/>
    <property type="match status" value="1"/>
</dbReference>
<feature type="transmembrane region" description="Helical" evidence="1">
    <location>
        <begin position="349"/>
        <end position="367"/>
    </location>
</feature>
<sequence length="369" mass="40185">MSDSFGEAADTAMEHAGADAAAGLGGARGKPAGTHCLNCGAPLTGDFCHQCGQSAQSLRQPFWALLAESVETLFSLDSRAARTLPGLLLQPGKVTRAYLDGQRARFIPPFRLYVLASLVFFVLLPLVTGQGLSLVPGGNQNFDEARTQIESAYAAGEMTEEEYQAALQGISEAENIWSSGPSIFIPDPPAVPGAEEAAPAESPEDPEWAGFMPKDALEAVRNAGASGDEEAARFAEVMDNPGRLEEQTREWIPRLMFVMLPVYALLLALVYLWRRQFLFFDHLIVSLHFHSALFLAMALGMLAGYLVGPGWVTLALLVYSNWYLYRLNRVVYGRGRFTSVLRVLTLDSIYFFILMSTLLVAVILGALSI</sequence>
<dbReference type="Proteomes" id="UP000027100">
    <property type="component" value="Unassembled WGS sequence"/>
</dbReference>
<proteinExistence type="predicted"/>
<feature type="transmembrane region" description="Helical" evidence="1">
    <location>
        <begin position="293"/>
        <end position="319"/>
    </location>
</feature>
<evidence type="ECO:0000313" key="3">
    <source>
        <dbReference type="Proteomes" id="UP000027100"/>
    </source>
</evidence>
<evidence type="ECO:0000313" key="2">
    <source>
        <dbReference type="EMBL" id="KCZ97495.1"/>
    </source>
</evidence>
<comment type="caution">
    <text evidence="2">The sequence shown here is derived from an EMBL/GenBank/DDBJ whole genome shotgun (WGS) entry which is preliminary data.</text>
</comment>
<accession>A0A062V644</accession>
<dbReference type="eggNOG" id="COG1566">
    <property type="taxonomic scope" value="Bacteria"/>
</dbReference>
<feature type="transmembrane region" description="Helical" evidence="1">
    <location>
        <begin position="251"/>
        <end position="273"/>
    </location>
</feature>
<dbReference type="OrthoDB" id="9111327at2"/>
<keyword evidence="1" id="KW-1133">Transmembrane helix</keyword>
<gene>
    <name evidence="2" type="ORF">HPO_14986</name>
</gene>
<reference evidence="2 3" key="1">
    <citation type="journal article" date="2014" name="Antonie Van Leeuwenhoek">
        <title>Hyphomonas beringensis sp. nov. and Hyphomonas chukchiensis sp. nov., isolated from surface seawater of the Bering Sea and Chukchi Sea.</title>
        <authorList>
            <person name="Li C."/>
            <person name="Lai Q."/>
            <person name="Li G."/>
            <person name="Dong C."/>
            <person name="Wang J."/>
            <person name="Liao Y."/>
            <person name="Shao Z."/>
        </authorList>
    </citation>
    <scope>NUCLEOTIDE SEQUENCE [LARGE SCALE GENOMIC DNA]</scope>
    <source>
        <strain evidence="2 3">PS728</strain>
    </source>
</reference>
<feature type="transmembrane region" description="Helical" evidence="1">
    <location>
        <begin position="112"/>
        <end position="132"/>
    </location>
</feature>
<dbReference type="InterPro" id="IPR022134">
    <property type="entry name" value="DUF3667"/>
</dbReference>
<organism evidence="2 3">
    <name type="scientific">Hyphomonas polymorpha PS728</name>
    <dbReference type="NCBI Taxonomy" id="1280954"/>
    <lineage>
        <taxon>Bacteria</taxon>
        <taxon>Pseudomonadati</taxon>
        <taxon>Pseudomonadota</taxon>
        <taxon>Alphaproteobacteria</taxon>
        <taxon>Hyphomonadales</taxon>
        <taxon>Hyphomonadaceae</taxon>
        <taxon>Hyphomonas</taxon>
    </lineage>
</organism>
<dbReference type="RefSeq" id="WP_035600428.1">
    <property type="nucleotide sequence ID" value="NZ_ARYM01000019.1"/>
</dbReference>
<dbReference type="STRING" id="1280954.HPO_14986"/>
<keyword evidence="1" id="KW-0812">Transmembrane</keyword>
<dbReference type="EMBL" id="ARYM01000019">
    <property type="protein sequence ID" value="KCZ97495.1"/>
    <property type="molecule type" value="Genomic_DNA"/>
</dbReference>
<keyword evidence="1" id="KW-0472">Membrane</keyword>